<organism evidence="2 3">
    <name type="scientific">Knipowitschia caucasica</name>
    <name type="common">Caucasian dwarf goby</name>
    <name type="synonym">Pomatoschistus caucasicus</name>
    <dbReference type="NCBI Taxonomy" id="637954"/>
    <lineage>
        <taxon>Eukaryota</taxon>
        <taxon>Metazoa</taxon>
        <taxon>Chordata</taxon>
        <taxon>Craniata</taxon>
        <taxon>Vertebrata</taxon>
        <taxon>Euteleostomi</taxon>
        <taxon>Actinopterygii</taxon>
        <taxon>Neopterygii</taxon>
        <taxon>Teleostei</taxon>
        <taxon>Neoteleostei</taxon>
        <taxon>Acanthomorphata</taxon>
        <taxon>Gobiaria</taxon>
        <taxon>Gobiiformes</taxon>
        <taxon>Gobioidei</taxon>
        <taxon>Gobiidae</taxon>
        <taxon>Gobiinae</taxon>
        <taxon>Knipowitschia</taxon>
    </lineage>
</organism>
<reference evidence="2 3" key="1">
    <citation type="submission" date="2024-04" db="EMBL/GenBank/DDBJ databases">
        <authorList>
            <person name="Waldvogel A.-M."/>
            <person name="Schoenle A."/>
        </authorList>
    </citation>
    <scope>NUCLEOTIDE SEQUENCE [LARGE SCALE GENOMIC DNA]</scope>
</reference>
<feature type="compositionally biased region" description="Pro residues" evidence="1">
    <location>
        <begin position="92"/>
        <end position="107"/>
    </location>
</feature>
<accession>A0AAV2J0E8</accession>
<sequence length="133" mass="14232">MTRGLTFGGICSFVLSRQCPARPEGVCSSWSSSQTRGSLLVLVLLPDQRESARPGPPPRPEGVCSSWSSSQTRGSLLVLVLLPDQRESARPGLPPRPVSHPGPPPRPEGVCSSWSSSQSSVSSWLIASDIRNR</sequence>
<name>A0AAV2J0E8_KNICA</name>
<keyword evidence="3" id="KW-1185">Reference proteome</keyword>
<dbReference type="EMBL" id="OZ035823">
    <property type="protein sequence ID" value="CAL1569355.1"/>
    <property type="molecule type" value="Genomic_DNA"/>
</dbReference>
<gene>
    <name evidence="2" type="ORF">KC01_LOCUS1804</name>
</gene>
<feature type="region of interest" description="Disordered" evidence="1">
    <location>
        <begin position="87"/>
        <end position="133"/>
    </location>
</feature>
<proteinExistence type="predicted"/>
<evidence type="ECO:0000313" key="3">
    <source>
        <dbReference type="Proteomes" id="UP001497482"/>
    </source>
</evidence>
<evidence type="ECO:0000256" key="1">
    <source>
        <dbReference type="SAM" id="MobiDB-lite"/>
    </source>
</evidence>
<protein>
    <submittedName>
        <fullName evidence="2">Uncharacterized protein</fullName>
    </submittedName>
</protein>
<dbReference type="AlphaFoldDB" id="A0AAV2J0E8"/>
<feature type="compositionally biased region" description="Low complexity" evidence="1">
    <location>
        <begin position="108"/>
        <end position="124"/>
    </location>
</feature>
<evidence type="ECO:0000313" key="2">
    <source>
        <dbReference type="EMBL" id="CAL1569355.1"/>
    </source>
</evidence>
<dbReference type="Proteomes" id="UP001497482">
    <property type="component" value="Chromosome 1"/>
</dbReference>
<feature type="region of interest" description="Disordered" evidence="1">
    <location>
        <begin position="47"/>
        <end position="71"/>
    </location>
</feature>